<dbReference type="InterPro" id="IPR001031">
    <property type="entry name" value="Thioesterase"/>
</dbReference>
<dbReference type="PANTHER" id="PTHR11487:SF0">
    <property type="entry name" value="S-ACYL FATTY ACID SYNTHASE THIOESTERASE, MEDIUM CHAIN"/>
    <property type="match status" value="1"/>
</dbReference>
<dbReference type="InterPro" id="IPR020802">
    <property type="entry name" value="TesA-like"/>
</dbReference>
<gene>
    <name evidence="4" type="ORF">F4556_001656</name>
</gene>
<feature type="domain" description="Thioesterase TesA-like" evidence="3">
    <location>
        <begin position="26"/>
        <end position="247"/>
    </location>
</feature>
<proteinExistence type="inferred from homology"/>
<dbReference type="PANTHER" id="PTHR11487">
    <property type="entry name" value="THIOESTERASE"/>
    <property type="match status" value="1"/>
</dbReference>
<dbReference type="AlphaFoldDB" id="A0A7W7SB25"/>
<protein>
    <submittedName>
        <fullName evidence="4">Surfactin synthase thioesterase subunit</fullName>
    </submittedName>
</protein>
<keyword evidence="5" id="KW-1185">Reference proteome</keyword>
<evidence type="ECO:0000313" key="4">
    <source>
        <dbReference type="EMBL" id="MBB4946121.1"/>
    </source>
</evidence>
<comment type="caution">
    <text evidence="4">The sequence shown here is derived from an EMBL/GenBank/DDBJ whole genome shotgun (WGS) entry which is preliminary data.</text>
</comment>
<dbReference type="Proteomes" id="UP000573327">
    <property type="component" value="Unassembled WGS sequence"/>
</dbReference>
<dbReference type="SUPFAM" id="SSF53474">
    <property type="entry name" value="alpha/beta-Hydrolases"/>
    <property type="match status" value="1"/>
</dbReference>
<organism evidence="4 5">
    <name type="scientific">Kitasatospora gansuensis</name>
    <dbReference type="NCBI Taxonomy" id="258050"/>
    <lineage>
        <taxon>Bacteria</taxon>
        <taxon>Bacillati</taxon>
        <taxon>Actinomycetota</taxon>
        <taxon>Actinomycetes</taxon>
        <taxon>Kitasatosporales</taxon>
        <taxon>Streptomycetaceae</taxon>
        <taxon>Kitasatospora</taxon>
    </lineage>
</organism>
<evidence type="ECO:0000259" key="3">
    <source>
        <dbReference type="SMART" id="SM00824"/>
    </source>
</evidence>
<dbReference type="Gene3D" id="3.40.50.1820">
    <property type="entry name" value="alpha/beta hydrolase"/>
    <property type="match status" value="1"/>
</dbReference>
<dbReference type="InterPro" id="IPR029058">
    <property type="entry name" value="AB_hydrolase_fold"/>
</dbReference>
<name>A0A7W7SB25_9ACTN</name>
<dbReference type="GO" id="GO:0008610">
    <property type="term" value="P:lipid biosynthetic process"/>
    <property type="evidence" value="ECO:0007669"/>
    <property type="project" value="TreeGrafter"/>
</dbReference>
<dbReference type="InterPro" id="IPR012223">
    <property type="entry name" value="TEII"/>
</dbReference>
<keyword evidence="2" id="KW-0378">Hydrolase</keyword>
<dbReference type="SMART" id="SM00824">
    <property type="entry name" value="PKS_TE"/>
    <property type="match status" value="1"/>
</dbReference>
<dbReference type="GO" id="GO:0016787">
    <property type="term" value="F:hydrolase activity"/>
    <property type="evidence" value="ECO:0007669"/>
    <property type="project" value="UniProtKB-KW"/>
</dbReference>
<evidence type="ECO:0000313" key="5">
    <source>
        <dbReference type="Proteomes" id="UP000573327"/>
    </source>
</evidence>
<dbReference type="Pfam" id="PF00975">
    <property type="entry name" value="Thioesterase"/>
    <property type="match status" value="1"/>
</dbReference>
<evidence type="ECO:0000256" key="2">
    <source>
        <dbReference type="ARBA" id="ARBA00022801"/>
    </source>
</evidence>
<sequence length="255" mass="27994">MSVTPVESGAWTRRFHPAPEAPTRLVCFPHAGGSATYYFPVSRALSPGLDVVSIQYPGRQDRRTEPCVDSVDRLADLVVEELGEWLDRPLALFGHSLGATLAFEVAKRLERRGVVPTALFASGRRAPSRHRPGRVHLYGDAELIANLKKMSGTDAQVLGDDEMLQMIMPAIRSDYKAAETYQYRPGPKLSCPIIALTGDEDPEVNLEEARAWSEHTTAGFEMQVFQGGHFYLNHHAPAVLRAITTQLGSTTQLGG</sequence>
<dbReference type="EMBL" id="JACHJR010000001">
    <property type="protein sequence ID" value="MBB4946121.1"/>
    <property type="molecule type" value="Genomic_DNA"/>
</dbReference>
<dbReference type="RefSeq" id="WP_184912955.1">
    <property type="nucleotide sequence ID" value="NZ_JACHJR010000001.1"/>
</dbReference>
<accession>A0A7W7SB25</accession>
<comment type="similarity">
    <text evidence="1">Belongs to the thioesterase family.</text>
</comment>
<reference evidence="4 5" key="1">
    <citation type="submission" date="2020-08" db="EMBL/GenBank/DDBJ databases">
        <title>Sequencing the genomes of 1000 actinobacteria strains.</title>
        <authorList>
            <person name="Klenk H.-P."/>
        </authorList>
    </citation>
    <scope>NUCLEOTIDE SEQUENCE [LARGE SCALE GENOMIC DNA]</scope>
    <source>
        <strain evidence="4 5">DSM 44786</strain>
    </source>
</reference>
<evidence type="ECO:0000256" key="1">
    <source>
        <dbReference type="ARBA" id="ARBA00007169"/>
    </source>
</evidence>